<proteinExistence type="predicted"/>
<accession>A0ABQ1V4B3</accession>
<organism evidence="2 3">
    <name type="scientific">Williamsia phyllosphaerae</name>
    <dbReference type="NCBI Taxonomy" id="885042"/>
    <lineage>
        <taxon>Bacteria</taxon>
        <taxon>Bacillati</taxon>
        <taxon>Actinomycetota</taxon>
        <taxon>Actinomycetes</taxon>
        <taxon>Mycobacteriales</taxon>
        <taxon>Nocardiaceae</taxon>
        <taxon>Williamsia</taxon>
    </lineage>
</organism>
<feature type="transmembrane region" description="Helical" evidence="1">
    <location>
        <begin position="43"/>
        <end position="65"/>
    </location>
</feature>
<comment type="caution">
    <text evidence="2">The sequence shown here is derived from an EMBL/GenBank/DDBJ whole genome shotgun (WGS) entry which is preliminary data.</text>
</comment>
<gene>
    <name evidence="2" type="ORF">GCM10007298_33700</name>
</gene>
<feature type="transmembrane region" description="Helical" evidence="1">
    <location>
        <begin position="72"/>
        <end position="90"/>
    </location>
</feature>
<keyword evidence="1" id="KW-1133">Transmembrane helix</keyword>
<dbReference type="PANTHER" id="PTHR36974">
    <property type="entry name" value="MEMBRANE PROTEIN-RELATED"/>
    <property type="match status" value="1"/>
</dbReference>
<keyword evidence="1" id="KW-0812">Transmembrane</keyword>
<dbReference type="PANTHER" id="PTHR36974:SF1">
    <property type="entry name" value="DOXX FAMILY MEMBRANE PROTEIN"/>
    <property type="match status" value="1"/>
</dbReference>
<keyword evidence="1" id="KW-0472">Membrane</keyword>
<evidence type="ECO:0000313" key="2">
    <source>
        <dbReference type="EMBL" id="GGF35102.1"/>
    </source>
</evidence>
<dbReference type="Proteomes" id="UP000632454">
    <property type="component" value="Unassembled WGS sequence"/>
</dbReference>
<sequence length="136" mass="14856">MSWIRNAARGVLGGFLIFAGTAHLTFARDTFQAQVPDWVPLNADFVVIASGVVEIVLGVCLLLLYRHQVAMGWIVAAFFVAVFPGNISQYVTHTDAFGLDTDSARLIRLFFQPLLIAWALWCTGALAALRSGTTTR</sequence>
<evidence type="ECO:0000313" key="3">
    <source>
        <dbReference type="Proteomes" id="UP000632454"/>
    </source>
</evidence>
<dbReference type="RefSeq" id="WP_188491077.1">
    <property type="nucleotide sequence ID" value="NZ_BMCS01000002.1"/>
</dbReference>
<keyword evidence="3" id="KW-1185">Reference proteome</keyword>
<reference evidence="3" key="1">
    <citation type="journal article" date="2019" name="Int. J. Syst. Evol. Microbiol.">
        <title>The Global Catalogue of Microorganisms (GCM) 10K type strain sequencing project: providing services to taxonomists for standard genome sequencing and annotation.</title>
        <authorList>
            <consortium name="The Broad Institute Genomics Platform"/>
            <consortium name="The Broad Institute Genome Sequencing Center for Infectious Disease"/>
            <person name="Wu L."/>
            <person name="Ma J."/>
        </authorList>
    </citation>
    <scope>NUCLEOTIDE SEQUENCE [LARGE SCALE GENOMIC DNA]</scope>
    <source>
        <strain evidence="3">CCM 7855</strain>
    </source>
</reference>
<protein>
    <submittedName>
        <fullName evidence="2">Membrane protein</fullName>
    </submittedName>
</protein>
<evidence type="ECO:0000256" key="1">
    <source>
        <dbReference type="SAM" id="Phobius"/>
    </source>
</evidence>
<name>A0ABQ1V4B3_9NOCA</name>
<dbReference type="EMBL" id="BMCS01000002">
    <property type="protein sequence ID" value="GGF35102.1"/>
    <property type="molecule type" value="Genomic_DNA"/>
</dbReference>
<feature type="transmembrane region" description="Helical" evidence="1">
    <location>
        <begin position="110"/>
        <end position="129"/>
    </location>
</feature>